<evidence type="ECO:0000313" key="3">
    <source>
        <dbReference type="EMBL" id="JAA86265.1"/>
    </source>
</evidence>
<feature type="region of interest" description="Disordered" evidence="2">
    <location>
        <begin position="301"/>
        <end position="325"/>
    </location>
</feature>
<protein>
    <submittedName>
        <fullName evidence="3">Uncharacterized protein</fullName>
    </submittedName>
</protein>
<feature type="region of interest" description="Disordered" evidence="2">
    <location>
        <begin position="152"/>
        <end position="174"/>
    </location>
</feature>
<dbReference type="AlphaFoldDB" id="S4PG53"/>
<reference evidence="3" key="1">
    <citation type="journal article" date="2013" name="BMC Genomics">
        <title>Unscrambling butterfly oogenesis.</title>
        <authorList>
            <person name="Carter J.M."/>
            <person name="Baker S.C."/>
            <person name="Pink R."/>
            <person name="Carter D.R."/>
            <person name="Collins A."/>
            <person name="Tomlin J."/>
            <person name="Gibbs M."/>
            <person name="Breuker C.J."/>
        </authorList>
    </citation>
    <scope>NUCLEOTIDE SEQUENCE</scope>
    <source>
        <tissue evidence="3">Ovary</tissue>
    </source>
</reference>
<sequence>MPETERTMLTPDCYIPDPSGVTLHSPTTPPYPPPQQLFPLQQLPTNLNQQQLQELQQQQLQQLAVQQQHHQAVQQQQQQLQQQQQQQLQQQKKLQQQQQQQAVHQQLQQPQQLQQQQLQQHQQQLQQQQQQLQQQQLQQQQQQQQQQYVQDMQQRPEAYVPQTAPSAGAEESGSVEARELGAVLAYLQREVPSLVALPPNELRSLVLQVMQQKSHEILSGKCEEGVDGVDEVSLGGDEVGLCGDGEGEGDDSHARRLLAAAEEALSADWPREHELPGGTGCQYRARPPSPSGLLDARVDPTLTPAPAPAPAALDPQPHFALPPPTLPYDDYSGAVPRGMARCLVGVNTVGSNAGVAG</sequence>
<feature type="region of interest" description="Disordered" evidence="2">
    <location>
        <begin position="1"/>
        <end position="39"/>
    </location>
</feature>
<dbReference type="EMBL" id="GAIX01006295">
    <property type="protein sequence ID" value="JAA86265.1"/>
    <property type="molecule type" value="Transcribed_RNA"/>
</dbReference>
<feature type="compositionally biased region" description="Pro residues" evidence="2">
    <location>
        <begin position="27"/>
        <end position="36"/>
    </location>
</feature>
<evidence type="ECO:0000256" key="1">
    <source>
        <dbReference type="SAM" id="Coils"/>
    </source>
</evidence>
<keyword evidence="1" id="KW-0175">Coiled coil</keyword>
<feature type="non-terminal residue" evidence="3">
    <location>
        <position position="357"/>
    </location>
</feature>
<proteinExistence type="predicted"/>
<evidence type="ECO:0000256" key="2">
    <source>
        <dbReference type="SAM" id="MobiDB-lite"/>
    </source>
</evidence>
<name>S4PG53_9NEOP</name>
<feature type="coiled-coil region" evidence="1">
    <location>
        <begin position="63"/>
        <end position="147"/>
    </location>
</feature>
<reference evidence="3" key="2">
    <citation type="submission" date="2013-05" db="EMBL/GenBank/DDBJ databases">
        <authorList>
            <person name="Carter J.-M."/>
            <person name="Baker S.C."/>
            <person name="Pink R."/>
            <person name="Carter D.R.F."/>
            <person name="Collins A."/>
            <person name="Tomlin J."/>
            <person name="Gibbs M."/>
            <person name="Breuker C.J."/>
        </authorList>
    </citation>
    <scope>NUCLEOTIDE SEQUENCE</scope>
    <source>
        <tissue evidence="3">Ovary</tissue>
    </source>
</reference>
<accession>S4PG53</accession>
<organism evidence="3">
    <name type="scientific">Pararge aegeria</name>
    <name type="common">speckled wood butterfly</name>
    <dbReference type="NCBI Taxonomy" id="116150"/>
    <lineage>
        <taxon>Eukaryota</taxon>
        <taxon>Metazoa</taxon>
        <taxon>Ecdysozoa</taxon>
        <taxon>Arthropoda</taxon>
        <taxon>Hexapoda</taxon>
        <taxon>Insecta</taxon>
        <taxon>Pterygota</taxon>
        <taxon>Neoptera</taxon>
        <taxon>Endopterygota</taxon>
        <taxon>Lepidoptera</taxon>
        <taxon>Glossata</taxon>
        <taxon>Ditrysia</taxon>
        <taxon>Papilionoidea</taxon>
        <taxon>Nymphalidae</taxon>
        <taxon>Satyrinae</taxon>
        <taxon>Satyrini</taxon>
        <taxon>Parargina</taxon>
        <taxon>Pararge</taxon>
    </lineage>
</organism>